<proteinExistence type="predicted"/>
<dbReference type="Proteomes" id="UP000694420">
    <property type="component" value="Unplaced"/>
</dbReference>
<keyword evidence="2" id="KW-1185">Reference proteome</keyword>
<organism evidence="1 2">
    <name type="scientific">Nothoprocta perdicaria</name>
    <name type="common">Chilean tinamou</name>
    <name type="synonym">Crypturus perdicarius</name>
    <dbReference type="NCBI Taxonomy" id="30464"/>
    <lineage>
        <taxon>Eukaryota</taxon>
        <taxon>Metazoa</taxon>
        <taxon>Chordata</taxon>
        <taxon>Craniata</taxon>
        <taxon>Vertebrata</taxon>
        <taxon>Euteleostomi</taxon>
        <taxon>Archelosauria</taxon>
        <taxon>Archosauria</taxon>
        <taxon>Dinosauria</taxon>
        <taxon>Saurischia</taxon>
        <taxon>Theropoda</taxon>
        <taxon>Coelurosauria</taxon>
        <taxon>Aves</taxon>
        <taxon>Palaeognathae</taxon>
        <taxon>Tinamiformes</taxon>
        <taxon>Tinamidae</taxon>
        <taxon>Nothoprocta</taxon>
    </lineage>
</organism>
<reference evidence="1" key="1">
    <citation type="submission" date="2025-08" db="UniProtKB">
        <authorList>
            <consortium name="Ensembl"/>
        </authorList>
    </citation>
    <scope>IDENTIFICATION</scope>
</reference>
<protein>
    <submittedName>
        <fullName evidence="1">Uncharacterized protein</fullName>
    </submittedName>
</protein>
<dbReference type="AlphaFoldDB" id="A0A8C6Z1G3"/>
<evidence type="ECO:0000313" key="1">
    <source>
        <dbReference type="Ensembl" id="ENSNPEP00000007365.1"/>
    </source>
</evidence>
<sequence>MQRRNYIKLFSWLDISKSSWLSWAPRNRIHLRGETRREGSFLNSGRIRRKYQVLKGSLI</sequence>
<evidence type="ECO:0000313" key="2">
    <source>
        <dbReference type="Proteomes" id="UP000694420"/>
    </source>
</evidence>
<reference evidence="1" key="2">
    <citation type="submission" date="2025-09" db="UniProtKB">
        <authorList>
            <consortium name="Ensembl"/>
        </authorList>
    </citation>
    <scope>IDENTIFICATION</scope>
</reference>
<dbReference type="Ensembl" id="ENSNPET00000007552.1">
    <property type="protein sequence ID" value="ENSNPEP00000007365.1"/>
    <property type="gene ID" value="ENSNPEG00000005521.1"/>
</dbReference>
<accession>A0A8C6Z1G3</accession>
<name>A0A8C6Z1G3_NOTPE</name>